<protein>
    <submittedName>
        <fullName evidence="1">Uncharacterized protein</fullName>
    </submittedName>
</protein>
<sequence>MKNLTVNPNLVIKKLMIPGTKLSAFVVDDFLLDTNSVMNFAHNIAYFNPMFSDNSFYPGIRDNMPQPYLRLLHAFFQNEILPKIDNKNYQESILHKSLLSLVSCKPANLIVDQKVPHIDSCDERDYAFVHYLSGEELGGTSIYKYIPQNIIEFKEQHKPLLADIVNDVKNNPDEHQGYLAGTTSLFEQVFKIDAKFNRLVIYQGNLLHSANIYSEQSCLADAKKGRLSIASFASVR</sequence>
<dbReference type="AlphaFoldDB" id="A0AA37W579"/>
<organism evidence="1 2">
    <name type="scientific">Pseudoalteromonas tetraodonis GFC</name>
    <dbReference type="NCBI Taxonomy" id="1315271"/>
    <lineage>
        <taxon>Bacteria</taxon>
        <taxon>Pseudomonadati</taxon>
        <taxon>Pseudomonadota</taxon>
        <taxon>Gammaproteobacteria</taxon>
        <taxon>Alteromonadales</taxon>
        <taxon>Pseudoalteromonadaceae</taxon>
        <taxon>Pseudoalteromonas</taxon>
    </lineage>
</organism>
<reference evidence="1" key="1">
    <citation type="journal article" date="2014" name="Int. J. Syst. Evol. Microbiol.">
        <title>Complete genome sequence of Corynebacterium casei LMG S-19264T (=DSM 44701T), isolated from a smear-ripened cheese.</title>
        <authorList>
            <consortium name="US DOE Joint Genome Institute (JGI-PGF)"/>
            <person name="Walter F."/>
            <person name="Albersmeier A."/>
            <person name="Kalinowski J."/>
            <person name="Ruckert C."/>
        </authorList>
    </citation>
    <scope>NUCLEOTIDE SEQUENCE</scope>
    <source>
        <strain evidence="1">NBRC 103034</strain>
    </source>
</reference>
<reference evidence="1" key="2">
    <citation type="submission" date="2023-01" db="EMBL/GenBank/DDBJ databases">
        <title>Draft genome sequence of Pseudoalteromonas tetraodonis strain NBRC 103034.</title>
        <authorList>
            <person name="Sun Q."/>
            <person name="Mori K."/>
        </authorList>
    </citation>
    <scope>NUCLEOTIDE SEQUENCE</scope>
    <source>
        <strain evidence="1">NBRC 103034</strain>
    </source>
</reference>
<evidence type="ECO:0000313" key="2">
    <source>
        <dbReference type="Proteomes" id="UP001161408"/>
    </source>
</evidence>
<gene>
    <name evidence="1" type="ORF">GCM10007914_21690</name>
</gene>
<dbReference type="InterPro" id="IPR045617">
    <property type="entry name" value="DUF6445"/>
</dbReference>
<evidence type="ECO:0000313" key="1">
    <source>
        <dbReference type="EMBL" id="GLQ03288.1"/>
    </source>
</evidence>
<accession>A0AA37W579</accession>
<name>A0AA37W579_9GAMM</name>
<dbReference type="EMBL" id="BSNE01000012">
    <property type="protein sequence ID" value="GLQ03288.1"/>
    <property type="molecule type" value="Genomic_DNA"/>
</dbReference>
<proteinExistence type="predicted"/>
<dbReference type="Pfam" id="PF20043">
    <property type="entry name" value="DUF6445"/>
    <property type="match status" value="1"/>
</dbReference>
<dbReference type="RefSeq" id="WP_096038552.1">
    <property type="nucleotide sequence ID" value="NZ_BJXY01000004.1"/>
</dbReference>
<keyword evidence="2" id="KW-1185">Reference proteome</keyword>
<dbReference type="Proteomes" id="UP001161408">
    <property type="component" value="Unassembled WGS sequence"/>
</dbReference>
<comment type="caution">
    <text evidence="1">The sequence shown here is derived from an EMBL/GenBank/DDBJ whole genome shotgun (WGS) entry which is preliminary data.</text>
</comment>